<dbReference type="PANTHER" id="PTHR46056:SF12">
    <property type="entry name" value="LONG-CHAIN-ALCOHOL OXIDASE"/>
    <property type="match status" value="1"/>
</dbReference>
<keyword evidence="4" id="KW-0560">Oxidoreductase</keyword>
<dbReference type="Pfam" id="PF13450">
    <property type="entry name" value="NAD_binding_8"/>
    <property type="match status" value="1"/>
</dbReference>
<dbReference type="PIRSF" id="PIRSF000137">
    <property type="entry name" value="Alcohol_oxidase"/>
    <property type="match status" value="1"/>
</dbReference>
<gene>
    <name evidence="7" type="ORF">MU846_01360</name>
</gene>
<dbReference type="InterPro" id="IPR007867">
    <property type="entry name" value="GMC_OxRtase_C"/>
</dbReference>
<evidence type="ECO:0000313" key="8">
    <source>
        <dbReference type="Proteomes" id="UP001165524"/>
    </source>
</evidence>
<keyword evidence="8" id="KW-1185">Reference proteome</keyword>
<comment type="similarity">
    <text evidence="1">Belongs to the GMC oxidoreductase family.</text>
</comment>
<name>A0ABT0E407_9GAMM</name>
<evidence type="ECO:0000313" key="7">
    <source>
        <dbReference type="EMBL" id="MCK0536352.1"/>
    </source>
</evidence>
<dbReference type="PANTHER" id="PTHR46056">
    <property type="entry name" value="LONG-CHAIN-ALCOHOL OXIDASE"/>
    <property type="match status" value="1"/>
</dbReference>
<evidence type="ECO:0000256" key="4">
    <source>
        <dbReference type="ARBA" id="ARBA00023002"/>
    </source>
</evidence>
<proteinExistence type="inferred from homology"/>
<comment type="caution">
    <text evidence="7">The sequence shown here is derived from an EMBL/GenBank/DDBJ whole genome shotgun (WGS) entry which is preliminary data.</text>
</comment>
<dbReference type="SUPFAM" id="SSF51905">
    <property type="entry name" value="FAD/NAD(P)-binding domain"/>
    <property type="match status" value="1"/>
</dbReference>
<dbReference type="EMBL" id="JALKII010000001">
    <property type="protein sequence ID" value="MCK0536352.1"/>
    <property type="molecule type" value="Genomic_DNA"/>
</dbReference>
<dbReference type="RefSeq" id="WP_246947475.1">
    <property type="nucleotide sequence ID" value="NZ_JALKII010000001.1"/>
</dbReference>
<evidence type="ECO:0000259" key="5">
    <source>
        <dbReference type="Pfam" id="PF00732"/>
    </source>
</evidence>
<organism evidence="7 8">
    <name type="scientific">Alcanivorax quisquiliarum</name>
    <dbReference type="NCBI Taxonomy" id="2933565"/>
    <lineage>
        <taxon>Bacteria</taxon>
        <taxon>Pseudomonadati</taxon>
        <taxon>Pseudomonadota</taxon>
        <taxon>Gammaproteobacteria</taxon>
        <taxon>Oceanospirillales</taxon>
        <taxon>Alcanivoracaceae</taxon>
        <taxon>Alcanivorax</taxon>
    </lineage>
</organism>
<dbReference type="InterPro" id="IPR036188">
    <property type="entry name" value="FAD/NAD-bd_sf"/>
</dbReference>
<protein>
    <submittedName>
        <fullName evidence="7">GMC family oxidoreductase</fullName>
    </submittedName>
</protein>
<feature type="domain" description="Glucose-methanol-choline oxidoreductase C-terminal" evidence="6">
    <location>
        <begin position="404"/>
        <end position="466"/>
    </location>
</feature>
<dbReference type="Proteomes" id="UP001165524">
    <property type="component" value="Unassembled WGS sequence"/>
</dbReference>
<dbReference type="Gene3D" id="3.50.50.60">
    <property type="entry name" value="FAD/NAD(P)-binding domain"/>
    <property type="match status" value="2"/>
</dbReference>
<accession>A0ABT0E407</accession>
<keyword evidence="3" id="KW-0274">FAD</keyword>
<evidence type="ECO:0000259" key="6">
    <source>
        <dbReference type="Pfam" id="PF05199"/>
    </source>
</evidence>
<keyword evidence="2" id="KW-0285">Flavoprotein</keyword>
<evidence type="ECO:0000256" key="1">
    <source>
        <dbReference type="ARBA" id="ARBA00010790"/>
    </source>
</evidence>
<feature type="domain" description="Glucose-methanol-choline oxidoreductase N-terminal" evidence="5">
    <location>
        <begin position="69"/>
        <end position="281"/>
    </location>
</feature>
<dbReference type="Pfam" id="PF00732">
    <property type="entry name" value="GMC_oxred_N"/>
    <property type="match status" value="1"/>
</dbReference>
<sequence length="493" mass="52874">MPKTASPALASSLGALPFYDYIIVGSGAGGSPLACYLAAAGKRVLLLEAGREWQASQYPDNEFDASLALMWNGGAEPSRDGRLTFLRGRALGGGTVVNQCLLDRFDDDAFSSWAAHSGIASFSSAGMARHYQVTEAHLALKTISERDWNGNARLYVEGFEKLGHRWAPLRRGQRHCAVANGNDCLRCLGGCPRDSKQSMAVTFLPLARQAGADIISECDVQGVVHGSRSVTVYGRRRGERVQFHAARCVLAAGSFGSTALMLRSGLGDRLPALGQGFYCHPQFVTFALYDQLLDSHRGSFQAVKSDDPAFRAAGFKLENVFVGPMGAAYLLPGFGRRHLATMAAYRHLACIEVAVRDVTPGRIGLHGNGRLRVEKPVGRAERRRARAGLAVIEQIYRATGARRVIHSPFNIGLHLMGGCALGTRKASSVVNPEFAVHGLPRLHVVDGSLFPDAPGINPSLTIMALAHRAAEAMLGATVRPVSRMPCTAGQEVC</sequence>
<dbReference type="InterPro" id="IPR000172">
    <property type="entry name" value="GMC_OxRdtase_N"/>
</dbReference>
<dbReference type="Pfam" id="PF05199">
    <property type="entry name" value="GMC_oxred_C"/>
    <property type="match status" value="1"/>
</dbReference>
<evidence type="ECO:0000256" key="3">
    <source>
        <dbReference type="ARBA" id="ARBA00022827"/>
    </source>
</evidence>
<dbReference type="InterPro" id="IPR012132">
    <property type="entry name" value="GMC_OxRdtase"/>
</dbReference>
<evidence type="ECO:0000256" key="2">
    <source>
        <dbReference type="ARBA" id="ARBA00022630"/>
    </source>
</evidence>
<reference evidence="7" key="1">
    <citation type="submission" date="2022-04" db="EMBL/GenBank/DDBJ databases">
        <title>Alcanivorax sp. CY1518 draft genome sequence.</title>
        <authorList>
            <person name="Zhao G."/>
            <person name="An M."/>
        </authorList>
    </citation>
    <scope>NUCLEOTIDE SEQUENCE</scope>
    <source>
        <strain evidence="7">CY1518</strain>
    </source>
</reference>